<sequence>MIDTRPKVLLTKMLPQAGIDSLKKRVELEIYHDEKLISKKEIIERMQDKNGLICLLGDPIDAEVISAGKKLKIIANYAVGYNNIDIKEATRRKIAVTNTPGVLTETTADLTFSLILSVARKIVEADTFVREGKFIGWEPMLFLGSDVHHKTLGIIGLGRIGRAVANRARGFGMRIIYFEPERLPEEVERECGAEYQGLDNVLKESDIITVHVPLTESTHHLIAQKEFSLMKKGAYVINVSRGPVVDEKALVEALRDKKIAGCALDVFEREPKIEQELLDLPNTVLVPHIGSASVETRTRMAVMVAENIIAVLIHGCKPPNLVNPEIYQ</sequence>
<dbReference type="PANTHER" id="PTHR10996:SF283">
    <property type="entry name" value="GLYOXYLATE_HYDROXYPYRUVATE REDUCTASE B"/>
    <property type="match status" value="1"/>
</dbReference>
<gene>
    <name evidence="6" type="ORF">AMJ52_01815</name>
</gene>
<dbReference type="Pfam" id="PF00389">
    <property type="entry name" value="2-Hacid_dh"/>
    <property type="match status" value="1"/>
</dbReference>
<dbReference type="InterPro" id="IPR050223">
    <property type="entry name" value="D-isomer_2-hydroxyacid_DH"/>
</dbReference>
<evidence type="ECO:0000313" key="6">
    <source>
        <dbReference type="EMBL" id="KPJ74124.1"/>
    </source>
</evidence>
<dbReference type="CDD" id="cd05301">
    <property type="entry name" value="GDH"/>
    <property type="match status" value="1"/>
</dbReference>
<dbReference type="Proteomes" id="UP000051012">
    <property type="component" value="Unassembled WGS sequence"/>
</dbReference>
<organism evidence="6 7">
    <name type="scientific">candidate division TA06 bacterium DG_78</name>
    <dbReference type="NCBI Taxonomy" id="1703772"/>
    <lineage>
        <taxon>Bacteria</taxon>
        <taxon>Bacteria division TA06</taxon>
    </lineage>
</organism>
<dbReference type="InterPro" id="IPR029753">
    <property type="entry name" value="D-isomer_DH_CS"/>
</dbReference>
<protein>
    <submittedName>
        <fullName evidence="6">Glyoxylate reductase</fullName>
    </submittedName>
</protein>
<accession>A0A0S7YIT1</accession>
<dbReference type="Gene3D" id="3.40.50.720">
    <property type="entry name" value="NAD(P)-binding Rossmann-like Domain"/>
    <property type="match status" value="2"/>
</dbReference>
<feature type="domain" description="D-isomer specific 2-hydroxyacid dehydrogenase catalytic" evidence="4">
    <location>
        <begin position="8"/>
        <end position="323"/>
    </location>
</feature>
<dbReference type="GO" id="GO:0005829">
    <property type="term" value="C:cytosol"/>
    <property type="evidence" value="ECO:0007669"/>
    <property type="project" value="TreeGrafter"/>
</dbReference>
<dbReference type="AlphaFoldDB" id="A0A0S7YIT1"/>
<reference evidence="6 7" key="1">
    <citation type="journal article" date="2015" name="Microbiome">
        <title>Genomic resolution of linkages in carbon, nitrogen, and sulfur cycling among widespread estuary sediment bacteria.</title>
        <authorList>
            <person name="Baker B.J."/>
            <person name="Lazar C.S."/>
            <person name="Teske A.P."/>
            <person name="Dick G.J."/>
        </authorList>
    </citation>
    <scope>NUCLEOTIDE SEQUENCE [LARGE SCALE GENOMIC DNA]</scope>
    <source>
        <strain evidence="6">DG_78</strain>
    </source>
</reference>
<dbReference type="Pfam" id="PF02826">
    <property type="entry name" value="2-Hacid_dh_C"/>
    <property type="match status" value="1"/>
</dbReference>
<dbReference type="GO" id="GO:0051287">
    <property type="term" value="F:NAD binding"/>
    <property type="evidence" value="ECO:0007669"/>
    <property type="project" value="InterPro"/>
</dbReference>
<feature type="domain" description="D-isomer specific 2-hydroxyacid dehydrogenase NAD-binding" evidence="5">
    <location>
        <begin position="112"/>
        <end position="290"/>
    </location>
</feature>
<dbReference type="GO" id="GO:0016618">
    <property type="term" value="F:hydroxypyruvate reductase [NAD(P)H] activity"/>
    <property type="evidence" value="ECO:0007669"/>
    <property type="project" value="TreeGrafter"/>
</dbReference>
<dbReference type="PROSITE" id="PS00671">
    <property type="entry name" value="D_2_HYDROXYACID_DH_3"/>
    <property type="match status" value="1"/>
</dbReference>
<evidence type="ECO:0000256" key="2">
    <source>
        <dbReference type="ARBA" id="ARBA00023002"/>
    </source>
</evidence>
<dbReference type="InterPro" id="IPR006139">
    <property type="entry name" value="D-isomer_2_OHA_DH_cat_dom"/>
</dbReference>
<proteinExistence type="inferred from homology"/>
<comment type="similarity">
    <text evidence="1 3">Belongs to the D-isomer specific 2-hydroxyacid dehydrogenase family.</text>
</comment>
<name>A0A0S7YIT1_UNCT6</name>
<evidence type="ECO:0000313" key="7">
    <source>
        <dbReference type="Proteomes" id="UP000051012"/>
    </source>
</evidence>
<dbReference type="PATRIC" id="fig|1703772.3.peg.640"/>
<dbReference type="GO" id="GO:0030267">
    <property type="term" value="F:glyoxylate reductase (NADPH) activity"/>
    <property type="evidence" value="ECO:0007669"/>
    <property type="project" value="TreeGrafter"/>
</dbReference>
<evidence type="ECO:0000256" key="3">
    <source>
        <dbReference type="RuleBase" id="RU003719"/>
    </source>
</evidence>
<comment type="caution">
    <text evidence="6">The sequence shown here is derived from an EMBL/GenBank/DDBJ whole genome shotgun (WGS) entry which is preliminary data.</text>
</comment>
<evidence type="ECO:0000259" key="5">
    <source>
        <dbReference type="Pfam" id="PF02826"/>
    </source>
</evidence>
<dbReference type="InterPro" id="IPR006140">
    <property type="entry name" value="D-isomer_DH_NAD-bd"/>
</dbReference>
<keyword evidence="2 3" id="KW-0560">Oxidoreductase</keyword>
<dbReference type="SUPFAM" id="SSF51735">
    <property type="entry name" value="NAD(P)-binding Rossmann-fold domains"/>
    <property type="match status" value="1"/>
</dbReference>
<evidence type="ECO:0000256" key="1">
    <source>
        <dbReference type="ARBA" id="ARBA00005854"/>
    </source>
</evidence>
<evidence type="ECO:0000259" key="4">
    <source>
        <dbReference type="Pfam" id="PF00389"/>
    </source>
</evidence>
<dbReference type="PANTHER" id="PTHR10996">
    <property type="entry name" value="2-HYDROXYACID DEHYDROGENASE-RELATED"/>
    <property type="match status" value="1"/>
</dbReference>
<dbReference type="InterPro" id="IPR036291">
    <property type="entry name" value="NAD(P)-bd_dom_sf"/>
</dbReference>
<dbReference type="EMBL" id="LJNI01000014">
    <property type="protein sequence ID" value="KPJ74124.1"/>
    <property type="molecule type" value="Genomic_DNA"/>
</dbReference>
<dbReference type="FunFam" id="3.40.50.720:FF:000462">
    <property type="entry name" value="Glyoxylate reductase (NADP+)"/>
    <property type="match status" value="1"/>
</dbReference>
<dbReference type="SUPFAM" id="SSF52283">
    <property type="entry name" value="Formate/glycerate dehydrogenase catalytic domain-like"/>
    <property type="match status" value="1"/>
</dbReference>